<proteinExistence type="inferred from homology"/>
<dbReference type="InterPro" id="IPR006115">
    <property type="entry name" value="6PGDH_NADP-bd"/>
</dbReference>
<comment type="similarity">
    <text evidence="1">Belongs to the HIBADH-related family.</text>
</comment>
<dbReference type="SUPFAM" id="SSF51735">
    <property type="entry name" value="NAD(P)-binding Rossmann-fold domains"/>
    <property type="match status" value="1"/>
</dbReference>
<dbReference type="PANTHER" id="PTHR43580:SF2">
    <property type="entry name" value="CYTOKINE-LIKE NUCLEAR FACTOR N-PAC"/>
    <property type="match status" value="1"/>
</dbReference>
<feature type="domain" description="3-hydroxyisobutyrate dehydrogenase-like NAD-binding" evidence="5">
    <location>
        <begin position="176"/>
        <end position="291"/>
    </location>
</feature>
<evidence type="ECO:0000313" key="6">
    <source>
        <dbReference type="EMBL" id="MFC0529762.1"/>
    </source>
</evidence>
<dbReference type="PROSITE" id="PS00895">
    <property type="entry name" value="3_HYDROXYISOBUT_DH"/>
    <property type="match status" value="1"/>
</dbReference>
<evidence type="ECO:0000259" key="5">
    <source>
        <dbReference type="Pfam" id="PF14833"/>
    </source>
</evidence>
<dbReference type="Pfam" id="PF03446">
    <property type="entry name" value="NAD_binding_2"/>
    <property type="match status" value="1"/>
</dbReference>
<dbReference type="PIRSF" id="PIRSF000103">
    <property type="entry name" value="HIBADH"/>
    <property type="match status" value="1"/>
</dbReference>
<dbReference type="RefSeq" id="WP_377252823.1">
    <property type="nucleotide sequence ID" value="NZ_JBHLUH010000039.1"/>
</dbReference>
<dbReference type="Pfam" id="PF14833">
    <property type="entry name" value="NAD_binding_11"/>
    <property type="match status" value="1"/>
</dbReference>
<dbReference type="GO" id="GO:0016491">
    <property type="term" value="F:oxidoreductase activity"/>
    <property type="evidence" value="ECO:0007669"/>
    <property type="project" value="UniProtKB-KW"/>
</dbReference>
<protein>
    <submittedName>
        <fullName evidence="6">NAD(P)-dependent oxidoreductase</fullName>
        <ecNumber evidence="6">1.1.-.-</ecNumber>
    </submittedName>
</protein>
<name>A0ABV6M4Z8_9ACTN</name>
<dbReference type="EMBL" id="JBHLUH010000039">
    <property type="protein sequence ID" value="MFC0529762.1"/>
    <property type="molecule type" value="Genomic_DNA"/>
</dbReference>
<keyword evidence="3" id="KW-0520">NAD</keyword>
<dbReference type="Gene3D" id="1.10.1040.10">
    <property type="entry name" value="N-(1-d-carboxylethyl)-l-norvaline Dehydrogenase, domain 2"/>
    <property type="match status" value="1"/>
</dbReference>
<evidence type="ECO:0000256" key="1">
    <source>
        <dbReference type="ARBA" id="ARBA00009080"/>
    </source>
</evidence>
<evidence type="ECO:0000259" key="4">
    <source>
        <dbReference type="Pfam" id="PF03446"/>
    </source>
</evidence>
<dbReference type="SUPFAM" id="SSF48179">
    <property type="entry name" value="6-phosphogluconate dehydrogenase C-terminal domain-like"/>
    <property type="match status" value="1"/>
</dbReference>
<evidence type="ECO:0000256" key="2">
    <source>
        <dbReference type="ARBA" id="ARBA00023002"/>
    </source>
</evidence>
<accession>A0ABV6M4Z8</accession>
<organism evidence="6 7">
    <name type="scientific">Phytohabitans kaempferiae</name>
    <dbReference type="NCBI Taxonomy" id="1620943"/>
    <lineage>
        <taxon>Bacteria</taxon>
        <taxon>Bacillati</taxon>
        <taxon>Actinomycetota</taxon>
        <taxon>Actinomycetes</taxon>
        <taxon>Micromonosporales</taxon>
        <taxon>Micromonosporaceae</taxon>
    </lineage>
</organism>
<keyword evidence="2 6" id="KW-0560">Oxidoreductase</keyword>
<keyword evidence="7" id="KW-1185">Reference proteome</keyword>
<feature type="domain" description="6-phosphogluconate dehydrogenase NADP-binding" evidence="4">
    <location>
        <begin position="13"/>
        <end position="166"/>
    </location>
</feature>
<sequence>MSRPAPSPAGLGEVGFLGLGVMGQPMAVNLARAGIPLVAWNRTPSRCEPARAAGARIAPDPGAVFERCEIILTMLADEQAIDAVLGRNDLARLSGRTVVQMGTVAPDYSLALSAAIQAAGGSYVEAPVSGSRGPAEAGELVAMLAGPATSLDRVRPLLRHCCSATFDCGPVPSALVTKLAVNLFLITMVTGLAESFHFAEEHGVDPALLMRILDAGPMASTVSRAKARKLVEKDFDVQASIANVLENNRLIAEAAHTRGVPAPLLDVCHALYGETLSLGHGALDMAAVVHAFGARAAVATGQRHASAKGSR</sequence>
<comment type="caution">
    <text evidence="6">The sequence shown here is derived from an EMBL/GenBank/DDBJ whole genome shotgun (WGS) entry which is preliminary data.</text>
</comment>
<dbReference type="InterPro" id="IPR029154">
    <property type="entry name" value="HIBADH-like_NADP-bd"/>
</dbReference>
<reference evidence="6 7" key="1">
    <citation type="submission" date="2024-09" db="EMBL/GenBank/DDBJ databases">
        <authorList>
            <person name="Sun Q."/>
            <person name="Mori K."/>
        </authorList>
    </citation>
    <scope>NUCLEOTIDE SEQUENCE [LARGE SCALE GENOMIC DNA]</scope>
    <source>
        <strain evidence="6 7">TBRC 3947</strain>
    </source>
</reference>
<dbReference type="InterPro" id="IPR015815">
    <property type="entry name" value="HIBADH-related"/>
</dbReference>
<dbReference type="InterPro" id="IPR013328">
    <property type="entry name" value="6PGD_dom2"/>
</dbReference>
<evidence type="ECO:0000256" key="3">
    <source>
        <dbReference type="ARBA" id="ARBA00023027"/>
    </source>
</evidence>
<dbReference type="EC" id="1.1.-.-" evidence="6"/>
<dbReference type="InterPro" id="IPR002204">
    <property type="entry name" value="3-OH-isobutyrate_DH-rel_CS"/>
</dbReference>
<dbReference type="InterPro" id="IPR051265">
    <property type="entry name" value="HIBADH-related_NP60_sf"/>
</dbReference>
<dbReference type="InterPro" id="IPR036291">
    <property type="entry name" value="NAD(P)-bd_dom_sf"/>
</dbReference>
<dbReference type="PANTHER" id="PTHR43580">
    <property type="entry name" value="OXIDOREDUCTASE GLYR1-RELATED"/>
    <property type="match status" value="1"/>
</dbReference>
<dbReference type="InterPro" id="IPR008927">
    <property type="entry name" value="6-PGluconate_DH-like_C_sf"/>
</dbReference>
<evidence type="ECO:0000313" key="7">
    <source>
        <dbReference type="Proteomes" id="UP001589867"/>
    </source>
</evidence>
<gene>
    <name evidence="6" type="ORF">ACFFIA_19065</name>
</gene>
<dbReference type="Gene3D" id="3.40.50.720">
    <property type="entry name" value="NAD(P)-binding Rossmann-like Domain"/>
    <property type="match status" value="1"/>
</dbReference>
<dbReference type="Proteomes" id="UP001589867">
    <property type="component" value="Unassembled WGS sequence"/>
</dbReference>